<dbReference type="InterPro" id="IPR046947">
    <property type="entry name" value="LytR-like"/>
</dbReference>
<dbReference type="EMBL" id="CP001810">
    <property type="protein sequence ID" value="ADL33416.1"/>
    <property type="molecule type" value="Genomic_DNA"/>
</dbReference>
<dbReference type="Pfam" id="PF04397">
    <property type="entry name" value="LytTR"/>
    <property type="match status" value="1"/>
</dbReference>
<dbReference type="Proteomes" id="UP000001299">
    <property type="component" value="Chromosome 1"/>
</dbReference>
<gene>
    <name evidence="2" type="ordered locus">bpr_I0671</name>
</gene>
<organism evidence="2 3">
    <name type="scientific">Butyrivibrio proteoclasticus (strain ATCC 51982 / DSM 14932 / B316)</name>
    <name type="common">Clostridium proteoclasticum</name>
    <dbReference type="NCBI Taxonomy" id="515622"/>
    <lineage>
        <taxon>Bacteria</taxon>
        <taxon>Bacillati</taxon>
        <taxon>Bacillota</taxon>
        <taxon>Clostridia</taxon>
        <taxon>Lachnospirales</taxon>
        <taxon>Lachnospiraceae</taxon>
        <taxon>Butyrivibrio</taxon>
    </lineage>
</organism>
<name>E0S0U1_BUTPB</name>
<reference evidence="2 3" key="1">
    <citation type="journal article" date="2010" name="PLoS ONE">
        <title>The glycobiome of the rumen bacterium Butyrivibrio proteoclasticus B316(T) highlights adaptation to a polysaccharide-rich environment.</title>
        <authorList>
            <person name="Kelly W.J."/>
            <person name="Leahy S.C."/>
            <person name="Altermann E."/>
            <person name="Yeoman C.J."/>
            <person name="Dunne J.C."/>
            <person name="Kong Z."/>
            <person name="Pacheco D.M."/>
            <person name="Li D."/>
            <person name="Noel S.J."/>
            <person name="Moon C.D."/>
            <person name="Cookson A.L."/>
            <person name="Attwood G.T."/>
        </authorList>
    </citation>
    <scope>NUCLEOTIDE SEQUENCE [LARGE SCALE GENOMIC DNA]</scope>
    <source>
        <strain evidence="3">ATCC 51982 / DSM 14932 / B316</strain>
    </source>
</reference>
<sequence>MSIINYDEYMKIDIRKIESGEDSISIRYKEITPEIQRIIGILEKSDHKLWGKTEKGTVSISIHDLLYLESVDDKLFAYTGNLVARIDGSLSAFMTDVADDSFFRCSKSMVINVGRVKALKSLSSNRIDATMESGEHIIISRRYASDFRRLLKGGR</sequence>
<protein>
    <submittedName>
        <fullName evidence="2">LytTR domain-containing protein</fullName>
    </submittedName>
</protein>
<dbReference type="InterPro" id="IPR007492">
    <property type="entry name" value="LytTR_DNA-bd_dom"/>
</dbReference>
<feature type="domain" description="HTH LytTR-type" evidence="1">
    <location>
        <begin position="49"/>
        <end position="153"/>
    </location>
</feature>
<dbReference type="PANTHER" id="PTHR37299">
    <property type="entry name" value="TRANSCRIPTIONAL REGULATOR-RELATED"/>
    <property type="match status" value="1"/>
</dbReference>
<evidence type="ECO:0000313" key="2">
    <source>
        <dbReference type="EMBL" id="ADL33416.1"/>
    </source>
</evidence>
<accession>E0S0U1</accession>
<evidence type="ECO:0000259" key="1">
    <source>
        <dbReference type="PROSITE" id="PS50930"/>
    </source>
</evidence>
<dbReference type="eggNOG" id="COG3279">
    <property type="taxonomic scope" value="Bacteria"/>
</dbReference>
<dbReference type="Gene3D" id="2.40.50.1020">
    <property type="entry name" value="LytTr DNA-binding domain"/>
    <property type="match status" value="1"/>
</dbReference>
<dbReference type="PROSITE" id="PS50930">
    <property type="entry name" value="HTH_LYTTR"/>
    <property type="match status" value="1"/>
</dbReference>
<dbReference type="KEGG" id="bpb:bpr_I0671"/>
<evidence type="ECO:0000313" key="3">
    <source>
        <dbReference type="Proteomes" id="UP000001299"/>
    </source>
</evidence>
<dbReference type="STRING" id="515622.bpr_I0671"/>
<dbReference type="AlphaFoldDB" id="E0S0U1"/>
<dbReference type="HOGENOM" id="CLU_106729_0_0_9"/>
<keyword evidence="3" id="KW-1185">Reference proteome</keyword>
<dbReference type="PANTHER" id="PTHR37299:SF4">
    <property type="entry name" value="TRANSCRIPTIONAL REGULATOR"/>
    <property type="match status" value="1"/>
</dbReference>
<dbReference type="GO" id="GO:0003677">
    <property type="term" value="F:DNA binding"/>
    <property type="evidence" value="ECO:0007669"/>
    <property type="project" value="InterPro"/>
</dbReference>
<dbReference type="GO" id="GO:0000156">
    <property type="term" value="F:phosphorelay response regulator activity"/>
    <property type="evidence" value="ECO:0007669"/>
    <property type="project" value="InterPro"/>
</dbReference>
<proteinExistence type="predicted"/>
<dbReference type="SMART" id="SM00850">
    <property type="entry name" value="LytTR"/>
    <property type="match status" value="1"/>
</dbReference>